<feature type="domain" description="Nudix hydrolase" evidence="3">
    <location>
        <begin position="40"/>
        <end position="176"/>
    </location>
</feature>
<dbReference type="GO" id="GO:0006753">
    <property type="term" value="P:nucleoside phosphate metabolic process"/>
    <property type="evidence" value="ECO:0007669"/>
    <property type="project" value="TreeGrafter"/>
</dbReference>
<dbReference type="PANTHER" id="PTHR11839:SF18">
    <property type="entry name" value="NUDIX HYDROLASE DOMAIN-CONTAINING PROTEIN"/>
    <property type="match status" value="1"/>
</dbReference>
<keyword evidence="2 4" id="KW-0378">Hydrolase</keyword>
<dbReference type="STRING" id="1293598.IV56_GL001497"/>
<dbReference type="Pfam" id="PF00293">
    <property type="entry name" value="NUDIX"/>
    <property type="match status" value="1"/>
</dbReference>
<proteinExistence type="predicted"/>
<evidence type="ECO:0000256" key="1">
    <source>
        <dbReference type="ARBA" id="ARBA00001946"/>
    </source>
</evidence>
<dbReference type="PANTHER" id="PTHR11839">
    <property type="entry name" value="UDP/ADP-SUGAR PYROPHOSPHATASE"/>
    <property type="match status" value="1"/>
</dbReference>
<dbReference type="EMBL" id="JQCE01000005">
    <property type="protein sequence ID" value="KRO18365.1"/>
    <property type="molecule type" value="Genomic_DNA"/>
</dbReference>
<dbReference type="RefSeq" id="WP_056992209.1">
    <property type="nucleotide sequence ID" value="NZ_JQCE01000005.1"/>
</dbReference>
<evidence type="ECO:0000313" key="4">
    <source>
        <dbReference type="EMBL" id="KRO18365.1"/>
    </source>
</evidence>
<dbReference type="InterPro" id="IPR020084">
    <property type="entry name" value="NUDIX_hydrolase_CS"/>
</dbReference>
<accession>A0A0R2N2V4</accession>
<comment type="cofactor">
    <cofactor evidence="1">
        <name>Mg(2+)</name>
        <dbReference type="ChEBI" id="CHEBI:18420"/>
    </cofactor>
</comment>
<dbReference type="Proteomes" id="UP000050969">
    <property type="component" value="Unassembled WGS sequence"/>
</dbReference>
<protein>
    <submittedName>
        <fullName evidence="4">NUDIX hydrolase</fullName>
    </submittedName>
</protein>
<sequence length="183" mass="20353">MDKREVLKDTETLYNGKILTLKRLTVQLPDGTEAAREVVHTNGSAGVLAVQQHRALFVQQWRSTIDQMTLEIPAGKCEVAEAPLVTAQRELNEEAGLAADHWQPLTTFYQSIGFSDAKISVFMATELRSLATKRPLDQGEFLDAHWLTLQEAQAAQQQGLICDSKTVMALSLWQMAEEKDGRG</sequence>
<evidence type="ECO:0000256" key="2">
    <source>
        <dbReference type="ARBA" id="ARBA00022801"/>
    </source>
</evidence>
<dbReference type="AlphaFoldDB" id="A0A0R2N2V4"/>
<name>A0A0R2N2V4_9LACO</name>
<reference evidence="4 5" key="1">
    <citation type="journal article" date="2015" name="Genome Announc.">
        <title>Expanding the biotechnology potential of lactobacilli through comparative genomics of 213 strains and associated genera.</title>
        <authorList>
            <person name="Sun Z."/>
            <person name="Harris H.M."/>
            <person name="McCann A."/>
            <person name="Guo C."/>
            <person name="Argimon S."/>
            <person name="Zhang W."/>
            <person name="Yang X."/>
            <person name="Jeffery I.B."/>
            <person name="Cooney J.C."/>
            <person name="Kagawa T.F."/>
            <person name="Liu W."/>
            <person name="Song Y."/>
            <person name="Salvetti E."/>
            <person name="Wrobel A."/>
            <person name="Rasinkangas P."/>
            <person name="Parkhill J."/>
            <person name="Rea M.C."/>
            <person name="O'Sullivan O."/>
            <person name="Ritari J."/>
            <person name="Douillard F.P."/>
            <person name="Paul Ross R."/>
            <person name="Yang R."/>
            <person name="Briner A.E."/>
            <person name="Felis G.E."/>
            <person name="de Vos W.M."/>
            <person name="Barrangou R."/>
            <person name="Klaenhammer T.R."/>
            <person name="Caufield P.W."/>
            <person name="Cui Y."/>
            <person name="Zhang H."/>
            <person name="O'Toole P.W."/>
        </authorList>
    </citation>
    <scope>NUCLEOTIDE SEQUENCE [LARGE SCALE GENOMIC DNA]</scope>
    <source>
        <strain evidence="4 5">DSM 24301</strain>
    </source>
</reference>
<dbReference type="PROSITE" id="PS51462">
    <property type="entry name" value="NUDIX"/>
    <property type="match status" value="1"/>
</dbReference>
<dbReference type="Gene3D" id="3.90.79.10">
    <property type="entry name" value="Nucleoside Triphosphate Pyrophosphohydrolase"/>
    <property type="match status" value="1"/>
</dbReference>
<gene>
    <name evidence="4" type="ORF">IV56_GL001497</name>
</gene>
<dbReference type="PATRIC" id="fig|1293598.4.peg.1562"/>
<dbReference type="CDD" id="cd03424">
    <property type="entry name" value="NUDIX_ADPRase_Nudt5_UGPPase_Nudt14"/>
    <property type="match status" value="1"/>
</dbReference>
<organism evidence="4 5">
    <name type="scientific">Lacticaseibacillus saniviri JCM 17471 = DSM 24301</name>
    <dbReference type="NCBI Taxonomy" id="1293598"/>
    <lineage>
        <taxon>Bacteria</taxon>
        <taxon>Bacillati</taxon>
        <taxon>Bacillota</taxon>
        <taxon>Bacilli</taxon>
        <taxon>Lactobacillales</taxon>
        <taxon>Lactobacillaceae</taxon>
        <taxon>Lacticaseibacillus</taxon>
    </lineage>
</organism>
<dbReference type="InterPro" id="IPR015797">
    <property type="entry name" value="NUDIX_hydrolase-like_dom_sf"/>
</dbReference>
<dbReference type="InterPro" id="IPR000086">
    <property type="entry name" value="NUDIX_hydrolase_dom"/>
</dbReference>
<dbReference type="SUPFAM" id="SSF55811">
    <property type="entry name" value="Nudix"/>
    <property type="match status" value="1"/>
</dbReference>
<evidence type="ECO:0000313" key="5">
    <source>
        <dbReference type="Proteomes" id="UP000050969"/>
    </source>
</evidence>
<evidence type="ECO:0000259" key="3">
    <source>
        <dbReference type="PROSITE" id="PS51462"/>
    </source>
</evidence>
<keyword evidence="5" id="KW-1185">Reference proteome</keyword>
<dbReference type="GO" id="GO:0016787">
    <property type="term" value="F:hydrolase activity"/>
    <property type="evidence" value="ECO:0007669"/>
    <property type="project" value="UniProtKB-KW"/>
</dbReference>
<dbReference type="GO" id="GO:0005829">
    <property type="term" value="C:cytosol"/>
    <property type="evidence" value="ECO:0007669"/>
    <property type="project" value="TreeGrafter"/>
</dbReference>
<dbReference type="PROSITE" id="PS00893">
    <property type="entry name" value="NUDIX_BOX"/>
    <property type="match status" value="1"/>
</dbReference>
<comment type="caution">
    <text evidence="4">The sequence shown here is derived from an EMBL/GenBank/DDBJ whole genome shotgun (WGS) entry which is preliminary data.</text>
</comment>
<dbReference type="GO" id="GO:0019693">
    <property type="term" value="P:ribose phosphate metabolic process"/>
    <property type="evidence" value="ECO:0007669"/>
    <property type="project" value="TreeGrafter"/>
</dbReference>